<accession>A0A9P4M7T7</accession>
<evidence type="ECO:0000313" key="7">
    <source>
        <dbReference type="Proteomes" id="UP000799772"/>
    </source>
</evidence>
<evidence type="ECO:0000256" key="3">
    <source>
        <dbReference type="ARBA" id="ARBA00023242"/>
    </source>
</evidence>
<dbReference type="PANTHER" id="PTHR31001:SF40">
    <property type="entry name" value="ZN(II)2CYS6 TRANSCRIPTION FACTOR (EUROFUNG)"/>
    <property type="match status" value="1"/>
</dbReference>
<dbReference type="OrthoDB" id="3989227at2759"/>
<keyword evidence="3" id="KW-0539">Nucleus</keyword>
<dbReference type="CDD" id="cd00067">
    <property type="entry name" value="GAL4"/>
    <property type="match status" value="1"/>
</dbReference>
<comment type="caution">
    <text evidence="6">The sequence shown here is derived from an EMBL/GenBank/DDBJ whole genome shotgun (WGS) entry which is preliminary data.</text>
</comment>
<keyword evidence="7" id="KW-1185">Reference proteome</keyword>
<evidence type="ECO:0000256" key="4">
    <source>
        <dbReference type="SAM" id="MobiDB-lite"/>
    </source>
</evidence>
<dbReference type="GO" id="GO:0006351">
    <property type="term" value="P:DNA-templated transcription"/>
    <property type="evidence" value="ECO:0007669"/>
    <property type="project" value="InterPro"/>
</dbReference>
<feature type="non-terminal residue" evidence="6">
    <location>
        <position position="1"/>
    </location>
</feature>
<dbReference type="Pfam" id="PF00172">
    <property type="entry name" value="Zn_clus"/>
    <property type="match status" value="1"/>
</dbReference>
<name>A0A9P4M7T7_9PEZI</name>
<dbReference type="SMART" id="SM00066">
    <property type="entry name" value="GAL4"/>
    <property type="match status" value="1"/>
</dbReference>
<dbReference type="PROSITE" id="PS00463">
    <property type="entry name" value="ZN2_CY6_FUNGAL_1"/>
    <property type="match status" value="1"/>
</dbReference>
<gene>
    <name evidence="6" type="ORF">NA57DRAFT_10708</name>
</gene>
<dbReference type="CDD" id="cd12148">
    <property type="entry name" value="fungal_TF_MHR"/>
    <property type="match status" value="1"/>
</dbReference>
<feature type="domain" description="Zn(2)-C6 fungal-type" evidence="5">
    <location>
        <begin position="14"/>
        <end position="44"/>
    </location>
</feature>
<evidence type="ECO:0000313" key="6">
    <source>
        <dbReference type="EMBL" id="KAF2101036.1"/>
    </source>
</evidence>
<dbReference type="GO" id="GO:0008270">
    <property type="term" value="F:zinc ion binding"/>
    <property type="evidence" value="ECO:0007669"/>
    <property type="project" value="InterPro"/>
</dbReference>
<proteinExistence type="predicted"/>
<dbReference type="InterPro" id="IPR007219">
    <property type="entry name" value="XnlR_reg_dom"/>
</dbReference>
<keyword evidence="2" id="KW-0479">Metal-binding</keyword>
<dbReference type="GO" id="GO:0000981">
    <property type="term" value="F:DNA-binding transcription factor activity, RNA polymerase II-specific"/>
    <property type="evidence" value="ECO:0007669"/>
    <property type="project" value="InterPro"/>
</dbReference>
<feature type="non-terminal residue" evidence="6">
    <location>
        <position position="657"/>
    </location>
</feature>
<organism evidence="6 7">
    <name type="scientific">Rhizodiscina lignyota</name>
    <dbReference type="NCBI Taxonomy" id="1504668"/>
    <lineage>
        <taxon>Eukaryota</taxon>
        <taxon>Fungi</taxon>
        <taxon>Dikarya</taxon>
        <taxon>Ascomycota</taxon>
        <taxon>Pezizomycotina</taxon>
        <taxon>Dothideomycetes</taxon>
        <taxon>Pleosporomycetidae</taxon>
        <taxon>Aulographales</taxon>
        <taxon>Rhizodiscinaceae</taxon>
        <taxon>Rhizodiscina</taxon>
    </lineage>
</organism>
<dbReference type="Gene3D" id="4.10.240.10">
    <property type="entry name" value="Zn(2)-C6 fungal-type DNA-binding domain"/>
    <property type="match status" value="1"/>
</dbReference>
<dbReference type="EMBL" id="ML978124">
    <property type="protein sequence ID" value="KAF2101036.1"/>
    <property type="molecule type" value="Genomic_DNA"/>
</dbReference>
<feature type="region of interest" description="Disordered" evidence="4">
    <location>
        <begin position="50"/>
        <end position="71"/>
    </location>
</feature>
<dbReference type="InterPro" id="IPR050613">
    <property type="entry name" value="Sec_Metabolite_Reg"/>
</dbReference>
<dbReference type="Proteomes" id="UP000799772">
    <property type="component" value="Unassembled WGS sequence"/>
</dbReference>
<dbReference type="SMART" id="SM00906">
    <property type="entry name" value="Fungal_trans"/>
    <property type="match status" value="1"/>
</dbReference>
<sequence length="657" mass="74208">RNFSGIRRTRPSYSCENCRLRRVKCDQVHPKCGNCTRNGTVCSYPSAPLKRKSPSEDPVCQQGKTSRRKVDEPTHFRHGHLSLQNGGRSRYTENTFWACVDVEGLELDSLLSDLPLFPLESVCCAADDSSRNNPHSMSCRHFVGTTEPNFSFWVSRRPNIVEGDSRSLAGTLVQLPPRATCDQLYTIFLAGVHPLIPLIYLPAFDKQYQRFWSWYEHWNRKDIPEGVLLENPSFLPLLLAVLFAGSIAASNMEPGRTPSPSQTHNRELQAKLYNLASDALTLVGFPHNPAIYSLIAFLFIQSMLILEEESLSSVSFVAVAFRICQAMGIHKDGTNFGLHPIQVEERRRVWCHLMHLDVMTSMISGLPLIASSEAFCTTQMIGELRDEWIGKEREASAENTHLYPGYILAAGRYDATSVIRNILLRQFAPTPMKSTDVNQLKGTIERLSQRSEERAKRLAALNYPEAWAQDPTSHGVHSPPLPATLSDVEAFDGWSRDLLVMMVEKAYCVLYQPLMQELNLWQELRTEAIPHFQANIRIFLRLCSTKSYKPFQWLYPGAYQPLQPAAVLLVDLAKEPNSPQAAESRILLEQVFSLLGPEGRVGAGVMKQRHFSDGAKNAWERLEKLRRKVWKKLGLDSSVLWSRTIARGQEQDIPGSS</sequence>
<dbReference type="InterPro" id="IPR036864">
    <property type="entry name" value="Zn2-C6_fun-type_DNA-bd_sf"/>
</dbReference>
<dbReference type="AlphaFoldDB" id="A0A9P4M7T7"/>
<dbReference type="PANTHER" id="PTHR31001">
    <property type="entry name" value="UNCHARACTERIZED TRANSCRIPTIONAL REGULATORY PROTEIN"/>
    <property type="match status" value="1"/>
</dbReference>
<evidence type="ECO:0000256" key="2">
    <source>
        <dbReference type="ARBA" id="ARBA00022723"/>
    </source>
</evidence>
<evidence type="ECO:0000256" key="1">
    <source>
        <dbReference type="ARBA" id="ARBA00004123"/>
    </source>
</evidence>
<dbReference type="InterPro" id="IPR001138">
    <property type="entry name" value="Zn2Cys6_DnaBD"/>
</dbReference>
<evidence type="ECO:0000259" key="5">
    <source>
        <dbReference type="PROSITE" id="PS50048"/>
    </source>
</evidence>
<dbReference type="GO" id="GO:0003677">
    <property type="term" value="F:DNA binding"/>
    <property type="evidence" value="ECO:0007669"/>
    <property type="project" value="InterPro"/>
</dbReference>
<dbReference type="PROSITE" id="PS50048">
    <property type="entry name" value="ZN2_CY6_FUNGAL_2"/>
    <property type="match status" value="1"/>
</dbReference>
<protein>
    <recommendedName>
        <fullName evidence="5">Zn(2)-C6 fungal-type domain-containing protein</fullName>
    </recommendedName>
</protein>
<comment type="subcellular location">
    <subcellularLocation>
        <location evidence="1">Nucleus</location>
    </subcellularLocation>
</comment>
<dbReference type="Pfam" id="PF04082">
    <property type="entry name" value="Fungal_trans"/>
    <property type="match status" value="1"/>
</dbReference>
<dbReference type="GO" id="GO:0005634">
    <property type="term" value="C:nucleus"/>
    <property type="evidence" value="ECO:0007669"/>
    <property type="project" value="UniProtKB-SubCell"/>
</dbReference>
<reference evidence="6" key="1">
    <citation type="journal article" date="2020" name="Stud. Mycol.">
        <title>101 Dothideomycetes genomes: a test case for predicting lifestyles and emergence of pathogens.</title>
        <authorList>
            <person name="Haridas S."/>
            <person name="Albert R."/>
            <person name="Binder M."/>
            <person name="Bloem J."/>
            <person name="Labutti K."/>
            <person name="Salamov A."/>
            <person name="Andreopoulos B."/>
            <person name="Baker S."/>
            <person name="Barry K."/>
            <person name="Bills G."/>
            <person name="Bluhm B."/>
            <person name="Cannon C."/>
            <person name="Castanera R."/>
            <person name="Culley D."/>
            <person name="Daum C."/>
            <person name="Ezra D."/>
            <person name="Gonzalez J."/>
            <person name="Henrissat B."/>
            <person name="Kuo A."/>
            <person name="Liang C."/>
            <person name="Lipzen A."/>
            <person name="Lutzoni F."/>
            <person name="Magnuson J."/>
            <person name="Mondo S."/>
            <person name="Nolan M."/>
            <person name="Ohm R."/>
            <person name="Pangilinan J."/>
            <person name="Park H.-J."/>
            <person name="Ramirez L."/>
            <person name="Alfaro M."/>
            <person name="Sun H."/>
            <person name="Tritt A."/>
            <person name="Yoshinaga Y."/>
            <person name="Zwiers L.-H."/>
            <person name="Turgeon B."/>
            <person name="Goodwin S."/>
            <person name="Spatafora J."/>
            <person name="Crous P."/>
            <person name="Grigoriev I."/>
        </authorList>
    </citation>
    <scope>NUCLEOTIDE SEQUENCE</scope>
    <source>
        <strain evidence="6">CBS 133067</strain>
    </source>
</reference>
<dbReference type="SUPFAM" id="SSF57701">
    <property type="entry name" value="Zn2/Cys6 DNA-binding domain"/>
    <property type="match status" value="1"/>
</dbReference>